<dbReference type="GO" id="GO:0016787">
    <property type="term" value="F:hydrolase activity"/>
    <property type="evidence" value="ECO:0007669"/>
    <property type="project" value="UniProtKB-KW"/>
</dbReference>
<evidence type="ECO:0000313" key="6">
    <source>
        <dbReference type="Proteomes" id="UP001501490"/>
    </source>
</evidence>
<keyword evidence="6" id="KW-1185">Reference proteome</keyword>
<comment type="caution">
    <text evidence="5">The sequence shown here is derived from an EMBL/GenBank/DDBJ whole genome shotgun (WGS) entry which is preliminary data.</text>
</comment>
<accession>A0ABP7AXN9</accession>
<evidence type="ECO:0000256" key="2">
    <source>
        <dbReference type="ARBA" id="ARBA00022598"/>
    </source>
</evidence>
<dbReference type="SUPFAM" id="SSF53474">
    <property type="entry name" value="alpha/beta-Hydrolases"/>
    <property type="match status" value="1"/>
</dbReference>
<keyword evidence="5" id="KW-0378">Hydrolase</keyword>
<name>A0ABP7AXN9_9ACTN</name>
<sequence length="845" mass="89046">MPGLEPQWSRFVTVRDAAGVERRWHLLDNGARGERGTMLCVHGNPTWSYLWRRFLADAPPGWRVIAVDQLGMGFSERLDRPRSLAERIDDLGRLTAELGIGGRVVTVAHDWGGPIALGWAQAHRDSVAAIVLANTGVAVPADAAAPTLIRLSRTTGLRELICVRTSLFVRGAPALSRPALPRSVRAGLRVPYRTAARRRAIGDFVADIPLEADHPSQLRLQELVCGLADLADVPVLLLWGPRDPIFGAGYLRDLLSRLPHADVQRYPGASHLVTEDRPHAAADAWRWIGDHVDGTQPAERPQPAPTAAPLGRALRDRADDPAVAMAELGGPEPGATSFRELAAKVDALAGGLSRAGVRTGDRVGLLIRPGVDLTATVYACWRLGAAVVVADAGLGVRPLAEALRSADPQWLIAIPTGLAAAATMGLPGRRIAAGSLPEPLIRAWRVEHVLTELAASSPLPESTPPDDELEAAVLFTSGATGPPKGVVYRHRQLRTQLDAVRRLCGITPDDRLVAAFAPFALYGPGLGIGAAVPDMDVTRPGTLTAAALADAAAAVNATLVFASPAALRNVAATTSRLDPQQREALARIRLVLSAGAPVSVALLRRVAAALPQADLHTPYGMTEVLPVTDISLAQIEAAGPGNGVCVGHPLPGVQLRISALDATGTASGGLSRQPGVTGEICVSAAHVKDRYDRLWAVERASSRDAGWHRTGDVGHLDENGRLWVEGRLVHVISTPDGPVTPVGVEHRIETAAGVAAAAVVGIGPVGTQQIIAVVTLQAENDPAKRGPLAEPDLAEAVRAAAAVPITAVLVTRALPVDIRHQSKIDRQRLARWANRVLAGGRPGRP</sequence>
<dbReference type="InterPro" id="IPR029058">
    <property type="entry name" value="AB_hydrolase_fold"/>
</dbReference>
<feature type="domain" description="AB hydrolase-1" evidence="4">
    <location>
        <begin position="37"/>
        <end position="278"/>
    </location>
</feature>
<evidence type="ECO:0000259" key="4">
    <source>
        <dbReference type="Pfam" id="PF00561"/>
    </source>
</evidence>
<evidence type="ECO:0000313" key="5">
    <source>
        <dbReference type="EMBL" id="GAA3643159.1"/>
    </source>
</evidence>
<dbReference type="PANTHER" id="PTHR43201:SF5">
    <property type="entry name" value="MEDIUM-CHAIN ACYL-COA LIGASE ACSF2, MITOCHONDRIAL"/>
    <property type="match status" value="1"/>
</dbReference>
<dbReference type="Pfam" id="PF00561">
    <property type="entry name" value="Abhydrolase_1"/>
    <property type="match status" value="1"/>
</dbReference>
<dbReference type="Gene3D" id="3.30.300.30">
    <property type="match status" value="1"/>
</dbReference>
<gene>
    <name evidence="5" type="ORF">GCM10022236_52260</name>
</gene>
<proteinExistence type="inferred from homology"/>
<evidence type="ECO:0000256" key="1">
    <source>
        <dbReference type="ARBA" id="ARBA00006432"/>
    </source>
</evidence>
<keyword evidence="2" id="KW-0436">Ligase</keyword>
<dbReference type="InterPro" id="IPR000073">
    <property type="entry name" value="AB_hydrolase_1"/>
</dbReference>
<comment type="similarity">
    <text evidence="1">Belongs to the ATP-dependent AMP-binding enzyme family.</text>
</comment>
<dbReference type="Gene3D" id="3.40.50.12780">
    <property type="entry name" value="N-terminal domain of ligase-like"/>
    <property type="match status" value="1"/>
</dbReference>
<dbReference type="EMBL" id="BAABAB010000056">
    <property type="protein sequence ID" value="GAA3643159.1"/>
    <property type="molecule type" value="Genomic_DNA"/>
</dbReference>
<dbReference type="Proteomes" id="UP001501490">
    <property type="component" value="Unassembled WGS sequence"/>
</dbReference>
<organism evidence="5 6">
    <name type="scientific">Microlunatus ginsengisoli</name>
    <dbReference type="NCBI Taxonomy" id="363863"/>
    <lineage>
        <taxon>Bacteria</taxon>
        <taxon>Bacillati</taxon>
        <taxon>Actinomycetota</taxon>
        <taxon>Actinomycetes</taxon>
        <taxon>Propionibacteriales</taxon>
        <taxon>Propionibacteriaceae</taxon>
        <taxon>Microlunatus</taxon>
    </lineage>
</organism>
<dbReference type="SUPFAM" id="SSF56801">
    <property type="entry name" value="Acetyl-CoA synthetase-like"/>
    <property type="match status" value="1"/>
</dbReference>
<dbReference type="InterPro" id="IPR045851">
    <property type="entry name" value="AMP-bd_C_sf"/>
</dbReference>
<feature type="domain" description="AMP-dependent synthetase/ligase" evidence="3">
    <location>
        <begin position="317"/>
        <end position="688"/>
    </location>
</feature>
<evidence type="ECO:0000259" key="3">
    <source>
        <dbReference type="Pfam" id="PF00501"/>
    </source>
</evidence>
<protein>
    <submittedName>
        <fullName evidence="5">Alpha/beta fold hydrolase</fullName>
    </submittedName>
</protein>
<dbReference type="Gene3D" id="3.40.50.1820">
    <property type="entry name" value="alpha/beta hydrolase"/>
    <property type="match status" value="1"/>
</dbReference>
<dbReference type="InterPro" id="IPR042099">
    <property type="entry name" value="ANL_N_sf"/>
</dbReference>
<reference evidence="6" key="1">
    <citation type="journal article" date="2019" name="Int. J. Syst. Evol. Microbiol.">
        <title>The Global Catalogue of Microorganisms (GCM) 10K type strain sequencing project: providing services to taxonomists for standard genome sequencing and annotation.</title>
        <authorList>
            <consortium name="The Broad Institute Genomics Platform"/>
            <consortium name="The Broad Institute Genome Sequencing Center for Infectious Disease"/>
            <person name="Wu L."/>
            <person name="Ma J."/>
        </authorList>
    </citation>
    <scope>NUCLEOTIDE SEQUENCE [LARGE SCALE GENOMIC DNA]</scope>
    <source>
        <strain evidence="6">JCM 16929</strain>
    </source>
</reference>
<dbReference type="PANTHER" id="PTHR43201">
    <property type="entry name" value="ACYL-COA SYNTHETASE"/>
    <property type="match status" value="1"/>
</dbReference>
<dbReference type="Pfam" id="PF00501">
    <property type="entry name" value="AMP-binding"/>
    <property type="match status" value="1"/>
</dbReference>
<dbReference type="InterPro" id="IPR000873">
    <property type="entry name" value="AMP-dep_synth/lig_dom"/>
</dbReference>